<protein>
    <submittedName>
        <fullName evidence="5">Uncharacterized protein</fullName>
    </submittedName>
</protein>
<feature type="region of interest" description="Disordered" evidence="1">
    <location>
        <begin position="87"/>
        <end position="116"/>
    </location>
</feature>
<keyword evidence="6" id="KW-1185">Reference proteome</keyword>
<dbReference type="EMBL" id="CAJNOI010005248">
    <property type="protein sequence ID" value="CAF1562315.1"/>
    <property type="molecule type" value="Genomic_DNA"/>
</dbReference>
<feature type="compositionally biased region" description="Polar residues" evidence="1">
    <location>
        <begin position="1"/>
        <end position="16"/>
    </location>
</feature>
<proteinExistence type="predicted"/>
<reference evidence="5" key="1">
    <citation type="submission" date="2021-02" db="EMBL/GenBank/DDBJ databases">
        <authorList>
            <person name="Nowell W R."/>
        </authorList>
    </citation>
    <scope>NUCLEOTIDE SEQUENCE</scope>
</reference>
<evidence type="ECO:0000313" key="6">
    <source>
        <dbReference type="Proteomes" id="UP000663832"/>
    </source>
</evidence>
<feature type="compositionally biased region" description="Low complexity" evidence="1">
    <location>
        <begin position="24"/>
        <end position="38"/>
    </location>
</feature>
<evidence type="ECO:0000313" key="3">
    <source>
        <dbReference type="EMBL" id="CAF1492076.1"/>
    </source>
</evidence>
<dbReference type="EMBL" id="CAJNOM010000541">
    <property type="protein sequence ID" value="CAF1492076.1"/>
    <property type="molecule type" value="Genomic_DNA"/>
</dbReference>
<accession>A0A816FS40</accession>
<comment type="caution">
    <text evidence="5">The sequence shown here is derived from an EMBL/GenBank/DDBJ whole genome shotgun (WGS) entry which is preliminary data.</text>
</comment>
<evidence type="ECO:0000313" key="5">
    <source>
        <dbReference type="EMBL" id="CAF1665274.1"/>
    </source>
</evidence>
<name>A0A816FS40_9BILA</name>
<feature type="compositionally biased region" description="Polar residues" evidence="1">
    <location>
        <begin position="92"/>
        <end position="102"/>
    </location>
</feature>
<evidence type="ECO:0000256" key="1">
    <source>
        <dbReference type="SAM" id="MobiDB-lite"/>
    </source>
</evidence>
<dbReference type="Proteomes" id="UP000663877">
    <property type="component" value="Unassembled WGS sequence"/>
</dbReference>
<sequence length="156" mass="17848">MNNNRKSPIKQQQRMKNSYAIPVSNSNRMRSNSSMGSSYTKNSSTYYRHYSNTTSPTAMSACSLPAVPLFYATTYADPPECSSLPKPPESWYITSNDENSPVETEVEDEKPTTVKQKSFRKTNYRNNNNNNRGFYNPFSSSRTYEKFPTPYISVRA</sequence>
<dbReference type="EMBL" id="CAJNOM010005654">
    <property type="protein sequence ID" value="CAF1665274.1"/>
    <property type="molecule type" value="Genomic_DNA"/>
</dbReference>
<dbReference type="Proteomes" id="UP000663832">
    <property type="component" value="Unassembled WGS sequence"/>
</dbReference>
<dbReference type="AlphaFoldDB" id="A0A816FS40"/>
<gene>
    <name evidence="2" type="ORF">BJG266_LOCUS3961</name>
    <name evidence="4" type="ORF">BJG266_LOCUS47051</name>
    <name evidence="3" type="ORF">QVE165_LOCUS42942</name>
    <name evidence="5" type="ORF">QVE165_LOCUS64091</name>
</gene>
<evidence type="ECO:0000313" key="2">
    <source>
        <dbReference type="EMBL" id="CAF0778042.1"/>
    </source>
</evidence>
<feature type="region of interest" description="Disordered" evidence="1">
    <location>
        <begin position="1"/>
        <end position="51"/>
    </location>
</feature>
<organism evidence="5 6">
    <name type="scientific">Adineta steineri</name>
    <dbReference type="NCBI Taxonomy" id="433720"/>
    <lineage>
        <taxon>Eukaryota</taxon>
        <taxon>Metazoa</taxon>
        <taxon>Spiralia</taxon>
        <taxon>Gnathifera</taxon>
        <taxon>Rotifera</taxon>
        <taxon>Eurotatoria</taxon>
        <taxon>Bdelloidea</taxon>
        <taxon>Adinetida</taxon>
        <taxon>Adinetidae</taxon>
        <taxon>Adineta</taxon>
    </lineage>
</organism>
<evidence type="ECO:0000313" key="4">
    <source>
        <dbReference type="EMBL" id="CAF1562315.1"/>
    </source>
</evidence>
<feature type="compositionally biased region" description="Polar residues" evidence="1">
    <location>
        <begin position="39"/>
        <end position="51"/>
    </location>
</feature>
<dbReference type="OrthoDB" id="10044011at2759"/>
<dbReference type="EMBL" id="CAJNOI010000009">
    <property type="protein sequence ID" value="CAF0778042.1"/>
    <property type="molecule type" value="Genomic_DNA"/>
</dbReference>